<dbReference type="PANTHER" id="PTHR34512:SF30">
    <property type="entry name" value="OUTER MEMBRANE PROTEIN ASSEMBLY FACTOR BAMB"/>
    <property type="match status" value="1"/>
</dbReference>
<organism evidence="4 5">
    <name type="scientific">Tetrabaena socialis</name>
    <dbReference type="NCBI Taxonomy" id="47790"/>
    <lineage>
        <taxon>Eukaryota</taxon>
        <taxon>Viridiplantae</taxon>
        <taxon>Chlorophyta</taxon>
        <taxon>core chlorophytes</taxon>
        <taxon>Chlorophyceae</taxon>
        <taxon>CS clade</taxon>
        <taxon>Chlamydomonadales</taxon>
        <taxon>Tetrabaenaceae</taxon>
        <taxon>Tetrabaena</taxon>
    </lineage>
</organism>
<feature type="non-terminal residue" evidence="4">
    <location>
        <position position="1"/>
    </location>
</feature>
<feature type="region of interest" description="Disordered" evidence="1">
    <location>
        <begin position="1"/>
        <end position="34"/>
    </location>
</feature>
<dbReference type="InterPro" id="IPR015943">
    <property type="entry name" value="WD40/YVTN_repeat-like_dom_sf"/>
</dbReference>
<keyword evidence="2" id="KW-0472">Membrane</keyword>
<dbReference type="Gene3D" id="2.130.10.10">
    <property type="entry name" value="YVTN repeat-like/Quinoprotein amine dehydrogenase"/>
    <property type="match status" value="1"/>
</dbReference>
<reference evidence="4 5" key="1">
    <citation type="journal article" date="2017" name="Mol. Biol. Evol.">
        <title>The 4-celled Tetrabaena socialis nuclear genome reveals the essential components for genetic control of cell number at the origin of multicellularity in the volvocine lineage.</title>
        <authorList>
            <person name="Featherston J."/>
            <person name="Arakaki Y."/>
            <person name="Hanschen E.R."/>
            <person name="Ferris P.J."/>
            <person name="Michod R.E."/>
            <person name="Olson B.J.S.C."/>
            <person name="Nozaki H."/>
            <person name="Durand P.M."/>
        </authorList>
    </citation>
    <scope>NUCLEOTIDE SEQUENCE [LARGE SCALE GENOMIC DNA]</scope>
    <source>
        <strain evidence="4 5">NIES-571</strain>
    </source>
</reference>
<sequence length="817" mass="82603">AIASDVAGSDVGLDLAKKGGKARPDSGDESPSTYASSVVTLSGQRLIWTIAPQPNCTAVSSFNRTSGALLWKRVDSEAAWAEQPGQHHAYSTARSGHRLAAWSLSNGKQKWTFPRTPSIWLPWRWHTDNLGLPATAGFSGPRETPPGPGASDDADLSSSAPAVAPTAAPAAAAAPLSAAAAAALFLRARGSATRTLLRVPARRHLASSSSSSAAAAAAIHAPPPAPPPAPEPALVLVASRNPSNYLFAVDESSGELTWALELPPDTDIASVTLPYDADPSVALLSASSANYEQGGVSGSWDTLDADGGTVLVRSSGRPPEDSRLYGIGLARGDLRLNVSLPSSYGPAGGGDGEAPYFPYDIRDGVAYMDACSGSHCCLLAVDLAAAAAAAAEEAGVEQGAEAKARGQVVAAGAGQRRLLAALAAAAAEAAAAGGVPSGGGGGGGGRSFTYCFDPEAVCRASHARSLGMDVIYVLLAVQMVVVAAGFGSVVAWRLCWRRRYAPYTRLNALPVVEEAVRHDVAILSWFIDFLLLLMMMMSLVAVDLRNGSLRWATGPLPAGAPSLALATPATLVARGLADADLTTSLYGIHAATGAVVWTKACSEGCAVLQVDGSTAIIVSYRFTASELEGVDLPSGKVIWRGVDSSTDLDGSCSGAVVAHRHLYFGCPCGTEELAGAGEAVEQAEEQREAGSAAAAAAAAAAAGRPGAGGGGAALEGGDGVGTAAAGSTAASAPGVAGPAHRRRRRVLRSDASPARLCGYAVSVDTGEAAWRSRLGSDNSSFPGGAGSGGLLPLVSAEAVVFASQAAVHALERLGGKR</sequence>
<feature type="compositionally biased region" description="Low complexity" evidence="1">
    <location>
        <begin position="723"/>
        <end position="738"/>
    </location>
</feature>
<evidence type="ECO:0000259" key="3">
    <source>
        <dbReference type="Pfam" id="PF13360"/>
    </source>
</evidence>
<evidence type="ECO:0000313" key="4">
    <source>
        <dbReference type="EMBL" id="PNH01766.1"/>
    </source>
</evidence>
<comment type="caution">
    <text evidence="4">The sequence shown here is derived from an EMBL/GenBank/DDBJ whole genome shotgun (WGS) entry which is preliminary data.</text>
</comment>
<dbReference type="Pfam" id="PF13360">
    <property type="entry name" value="PQQ_2"/>
    <property type="match status" value="1"/>
</dbReference>
<name>A0A2J7ZNC8_9CHLO</name>
<dbReference type="SUPFAM" id="SSF50998">
    <property type="entry name" value="Quinoprotein alcohol dehydrogenase-like"/>
    <property type="match status" value="2"/>
</dbReference>
<keyword evidence="2" id="KW-1133">Transmembrane helix</keyword>
<dbReference type="OrthoDB" id="535375at2759"/>
<feature type="non-terminal residue" evidence="4">
    <location>
        <position position="817"/>
    </location>
</feature>
<feature type="region of interest" description="Disordered" evidence="1">
    <location>
        <begin position="723"/>
        <end position="747"/>
    </location>
</feature>
<dbReference type="Proteomes" id="UP000236333">
    <property type="component" value="Unassembled WGS sequence"/>
</dbReference>
<feature type="region of interest" description="Disordered" evidence="1">
    <location>
        <begin position="132"/>
        <end position="162"/>
    </location>
</feature>
<protein>
    <recommendedName>
        <fullName evidence="3">Pyrrolo-quinoline quinone repeat domain-containing protein</fullName>
    </recommendedName>
</protein>
<accession>A0A2J7ZNC8</accession>
<feature type="domain" description="Pyrrolo-quinoline quinone repeat" evidence="3">
    <location>
        <begin position="539"/>
        <end position="666"/>
    </location>
</feature>
<dbReference type="InterPro" id="IPR011047">
    <property type="entry name" value="Quinoprotein_ADH-like_sf"/>
</dbReference>
<dbReference type="InterPro" id="IPR002372">
    <property type="entry name" value="PQQ_rpt_dom"/>
</dbReference>
<dbReference type="PANTHER" id="PTHR34512">
    <property type="entry name" value="CELL SURFACE PROTEIN"/>
    <property type="match status" value="1"/>
</dbReference>
<gene>
    <name evidence="4" type="ORF">TSOC_012307</name>
</gene>
<keyword evidence="5" id="KW-1185">Reference proteome</keyword>
<proteinExistence type="predicted"/>
<evidence type="ECO:0000313" key="5">
    <source>
        <dbReference type="Proteomes" id="UP000236333"/>
    </source>
</evidence>
<dbReference type="AlphaFoldDB" id="A0A2J7ZNC8"/>
<evidence type="ECO:0000256" key="1">
    <source>
        <dbReference type="SAM" id="MobiDB-lite"/>
    </source>
</evidence>
<keyword evidence="2" id="KW-0812">Transmembrane</keyword>
<evidence type="ECO:0000256" key="2">
    <source>
        <dbReference type="SAM" id="Phobius"/>
    </source>
</evidence>
<feature type="transmembrane region" description="Helical" evidence="2">
    <location>
        <begin position="470"/>
        <end position="492"/>
    </location>
</feature>
<dbReference type="EMBL" id="PGGS01000797">
    <property type="protein sequence ID" value="PNH01766.1"/>
    <property type="molecule type" value="Genomic_DNA"/>
</dbReference>
<feature type="transmembrane region" description="Helical" evidence="2">
    <location>
        <begin position="522"/>
        <end position="542"/>
    </location>
</feature>